<protein>
    <submittedName>
        <fullName evidence="2">Uncharacterized protein</fullName>
    </submittedName>
</protein>
<sequence length="63" mass="7370">LHNEKYESENGEINDSSEPNDRPNESNIDEQKSIISLITYNLEILDNVDNKVRDILVNKRPMR</sequence>
<gene>
    <name evidence="2" type="ORF">KK1_045124</name>
</gene>
<evidence type="ECO:0000256" key="1">
    <source>
        <dbReference type="SAM" id="MobiDB-lite"/>
    </source>
</evidence>
<name>A0A151QUM8_CAJCA</name>
<keyword evidence="3" id="KW-1185">Reference proteome</keyword>
<evidence type="ECO:0000313" key="2">
    <source>
        <dbReference type="EMBL" id="KYP33974.1"/>
    </source>
</evidence>
<proteinExistence type="predicted"/>
<dbReference type="EMBL" id="KQ484719">
    <property type="protein sequence ID" value="KYP33974.1"/>
    <property type="molecule type" value="Genomic_DNA"/>
</dbReference>
<dbReference type="AlphaFoldDB" id="A0A151QUM8"/>
<dbReference type="Proteomes" id="UP000075243">
    <property type="component" value="Unassembled WGS sequence"/>
</dbReference>
<feature type="region of interest" description="Disordered" evidence="1">
    <location>
        <begin position="1"/>
        <end position="29"/>
    </location>
</feature>
<organism evidence="2 3">
    <name type="scientific">Cajanus cajan</name>
    <name type="common">Pigeon pea</name>
    <name type="synonym">Cajanus indicus</name>
    <dbReference type="NCBI Taxonomy" id="3821"/>
    <lineage>
        <taxon>Eukaryota</taxon>
        <taxon>Viridiplantae</taxon>
        <taxon>Streptophyta</taxon>
        <taxon>Embryophyta</taxon>
        <taxon>Tracheophyta</taxon>
        <taxon>Spermatophyta</taxon>
        <taxon>Magnoliopsida</taxon>
        <taxon>eudicotyledons</taxon>
        <taxon>Gunneridae</taxon>
        <taxon>Pentapetalae</taxon>
        <taxon>rosids</taxon>
        <taxon>fabids</taxon>
        <taxon>Fabales</taxon>
        <taxon>Fabaceae</taxon>
        <taxon>Papilionoideae</taxon>
        <taxon>50 kb inversion clade</taxon>
        <taxon>NPAAA clade</taxon>
        <taxon>indigoferoid/millettioid clade</taxon>
        <taxon>Phaseoleae</taxon>
        <taxon>Cajanus</taxon>
    </lineage>
</organism>
<reference evidence="2" key="1">
    <citation type="journal article" date="2012" name="Nat. Biotechnol.">
        <title>Draft genome sequence of pigeonpea (Cajanus cajan), an orphan legume crop of resource-poor farmers.</title>
        <authorList>
            <person name="Varshney R.K."/>
            <person name="Chen W."/>
            <person name="Li Y."/>
            <person name="Bharti A.K."/>
            <person name="Saxena R.K."/>
            <person name="Schlueter J.A."/>
            <person name="Donoghue M.T."/>
            <person name="Azam S."/>
            <person name="Fan G."/>
            <person name="Whaley A.M."/>
            <person name="Farmer A.D."/>
            <person name="Sheridan J."/>
            <person name="Iwata A."/>
            <person name="Tuteja R."/>
            <person name="Penmetsa R.V."/>
            <person name="Wu W."/>
            <person name="Upadhyaya H.D."/>
            <person name="Yang S.P."/>
            <person name="Shah T."/>
            <person name="Saxena K.B."/>
            <person name="Michael T."/>
            <person name="McCombie W.R."/>
            <person name="Yang B."/>
            <person name="Zhang G."/>
            <person name="Yang H."/>
            <person name="Wang J."/>
            <person name="Spillane C."/>
            <person name="Cook D.R."/>
            <person name="May G.D."/>
            <person name="Xu X."/>
            <person name="Jackson S.A."/>
        </authorList>
    </citation>
    <scope>NUCLEOTIDE SEQUENCE [LARGE SCALE GENOMIC DNA]</scope>
</reference>
<feature type="compositionally biased region" description="Basic and acidic residues" evidence="1">
    <location>
        <begin position="19"/>
        <end position="29"/>
    </location>
</feature>
<accession>A0A151QUM8</accession>
<feature type="non-terminal residue" evidence="2">
    <location>
        <position position="1"/>
    </location>
</feature>
<evidence type="ECO:0000313" key="3">
    <source>
        <dbReference type="Proteomes" id="UP000075243"/>
    </source>
</evidence>